<dbReference type="AlphaFoldDB" id="A0A1I4IXB0"/>
<dbReference type="PANTHER" id="PTHR43537">
    <property type="entry name" value="TRANSCRIPTIONAL REGULATOR, GNTR FAMILY"/>
    <property type="match status" value="1"/>
</dbReference>
<evidence type="ECO:0000313" key="5">
    <source>
        <dbReference type="EMBL" id="SFB64751.1"/>
    </source>
</evidence>
<proteinExistence type="predicted"/>
<sequence length="171" mass="19101">MSANRYLRVPKMTVSEFREITSIRVNLEGQATARAAELISPKAMEQIEAIHDAYCKEFAKSAPDVSQLIALNKELHFAIYNQADMPILLQIIESLWLRIGPIINYDMRLGAERVIERVQVGHHDRIVEGLLNRDPVAASEALRNDIQSAADFILKAGVLIVADAIKPVDVE</sequence>
<protein>
    <submittedName>
        <fullName evidence="6">Transcriptional regulator, GntR family</fullName>
    </submittedName>
</protein>
<gene>
    <name evidence="5" type="ORF">SAMN04244571_04720</name>
    <name evidence="6" type="ORF">SAMN04244574_04710</name>
</gene>
<evidence type="ECO:0000256" key="3">
    <source>
        <dbReference type="ARBA" id="ARBA00023163"/>
    </source>
</evidence>
<dbReference type="EMBL" id="FOKJ01000168">
    <property type="protein sequence ID" value="SFB64751.1"/>
    <property type="molecule type" value="Genomic_DNA"/>
</dbReference>
<keyword evidence="3" id="KW-0804">Transcription</keyword>
<evidence type="ECO:0000313" key="7">
    <source>
        <dbReference type="Proteomes" id="UP000198861"/>
    </source>
</evidence>
<evidence type="ECO:0000256" key="2">
    <source>
        <dbReference type="ARBA" id="ARBA00023125"/>
    </source>
</evidence>
<keyword evidence="1" id="KW-0805">Transcription regulation</keyword>
<reference evidence="5 7" key="2">
    <citation type="submission" date="2016-10" db="EMBL/GenBank/DDBJ databases">
        <authorList>
            <person name="Varghese N."/>
            <person name="Submissions S."/>
        </authorList>
    </citation>
    <scope>NUCLEOTIDE SEQUENCE [LARGE SCALE GENOMIC DNA]</scope>
    <source>
        <strain evidence="5 7">DSM 282</strain>
    </source>
</reference>
<name>A0A1I4IXB0_9GAMM</name>
<evidence type="ECO:0000313" key="6">
    <source>
        <dbReference type="EMBL" id="SFL58667.1"/>
    </source>
</evidence>
<dbReference type="Gene3D" id="1.20.120.530">
    <property type="entry name" value="GntR ligand-binding domain-like"/>
    <property type="match status" value="1"/>
</dbReference>
<dbReference type="SUPFAM" id="SSF48008">
    <property type="entry name" value="GntR ligand-binding domain-like"/>
    <property type="match status" value="1"/>
</dbReference>
<evidence type="ECO:0000313" key="8">
    <source>
        <dbReference type="Proteomes" id="UP000199579"/>
    </source>
</evidence>
<keyword evidence="7" id="KW-1185">Reference proteome</keyword>
<dbReference type="EMBL" id="FOSX01000179">
    <property type="protein sequence ID" value="SFL58667.1"/>
    <property type="molecule type" value="Genomic_DNA"/>
</dbReference>
<dbReference type="Proteomes" id="UP000199579">
    <property type="component" value="Unassembled WGS sequence"/>
</dbReference>
<evidence type="ECO:0000259" key="4">
    <source>
        <dbReference type="SMART" id="SM00895"/>
    </source>
</evidence>
<reference evidence="6 8" key="1">
    <citation type="submission" date="2016-10" db="EMBL/GenBank/DDBJ databases">
        <authorList>
            <person name="de Groot N.N."/>
        </authorList>
    </citation>
    <scope>NUCLEOTIDE SEQUENCE [LARGE SCALE GENOMIC DNA]</scope>
    <source>
        <strain evidence="6 8">DSM 381</strain>
    </source>
</reference>
<evidence type="ECO:0000256" key="1">
    <source>
        <dbReference type="ARBA" id="ARBA00023015"/>
    </source>
</evidence>
<dbReference type="GO" id="GO:0003677">
    <property type="term" value="F:DNA binding"/>
    <property type="evidence" value="ECO:0007669"/>
    <property type="project" value="UniProtKB-KW"/>
</dbReference>
<dbReference type="PANTHER" id="PTHR43537:SF39">
    <property type="entry name" value="HTH-TYPE TRANSCRIPTIONAL REGULATOR MCBR"/>
    <property type="match status" value="1"/>
</dbReference>
<dbReference type="InterPro" id="IPR011711">
    <property type="entry name" value="GntR_C"/>
</dbReference>
<dbReference type="Proteomes" id="UP000198861">
    <property type="component" value="Unassembled WGS sequence"/>
</dbReference>
<accession>A0A1I4IXB0</accession>
<dbReference type="Pfam" id="PF07729">
    <property type="entry name" value="FCD"/>
    <property type="match status" value="1"/>
</dbReference>
<feature type="domain" description="GntR C-terminal" evidence="4">
    <location>
        <begin position="19"/>
        <end position="148"/>
    </location>
</feature>
<dbReference type="SMART" id="SM00895">
    <property type="entry name" value="FCD"/>
    <property type="match status" value="1"/>
</dbReference>
<keyword evidence="2" id="KW-0238">DNA-binding</keyword>
<dbReference type="InterPro" id="IPR008920">
    <property type="entry name" value="TF_FadR/GntR_C"/>
</dbReference>
<organism evidence="6 8">
    <name type="scientific">Azotobacter beijerinckii</name>
    <dbReference type="NCBI Taxonomy" id="170623"/>
    <lineage>
        <taxon>Bacteria</taxon>
        <taxon>Pseudomonadati</taxon>
        <taxon>Pseudomonadota</taxon>
        <taxon>Gammaproteobacteria</taxon>
        <taxon>Pseudomonadales</taxon>
        <taxon>Pseudomonadaceae</taxon>
        <taxon>Azotobacter</taxon>
    </lineage>
</organism>